<dbReference type="PANTHER" id="PTHR45671">
    <property type="entry name" value="SOLUTE CARRIER FAMILY 25 (MITOCHONDRIAL CARRIER PHOSPHATE CARRIER), MEMBER 3, LIKE-RELATED-RELATED"/>
    <property type="match status" value="1"/>
</dbReference>
<gene>
    <name evidence="12" type="ORF">THAOC_18612</name>
</gene>
<dbReference type="PROSITE" id="PS50920">
    <property type="entry name" value="SOLCAR"/>
    <property type="match status" value="1"/>
</dbReference>
<evidence type="ECO:0000256" key="9">
    <source>
        <dbReference type="ARBA" id="ARBA00023136"/>
    </source>
</evidence>
<dbReference type="OrthoDB" id="427452at2759"/>
<dbReference type="GO" id="GO:1990547">
    <property type="term" value="P:mitochondrial phosphate ion transmembrane transport"/>
    <property type="evidence" value="ECO:0007669"/>
    <property type="project" value="InterPro"/>
</dbReference>
<comment type="caution">
    <text evidence="12">The sequence shown here is derived from an EMBL/GenBank/DDBJ whole genome shotgun (WGS) entry which is preliminary data.</text>
</comment>
<keyword evidence="9 10" id="KW-0472">Membrane</keyword>
<dbReference type="InterPro" id="IPR018108">
    <property type="entry name" value="MCP_transmembrane"/>
</dbReference>
<keyword evidence="5" id="KW-0677">Repeat</keyword>
<evidence type="ECO:0000256" key="7">
    <source>
        <dbReference type="ARBA" id="ARBA00022989"/>
    </source>
</evidence>
<dbReference type="GO" id="GO:0005743">
    <property type="term" value="C:mitochondrial inner membrane"/>
    <property type="evidence" value="ECO:0007669"/>
    <property type="project" value="UniProtKB-SubCell"/>
</dbReference>
<reference evidence="12 13" key="1">
    <citation type="journal article" date="2012" name="Genome Biol.">
        <title>Genome and low-iron response of an oceanic diatom adapted to chronic iron limitation.</title>
        <authorList>
            <person name="Lommer M."/>
            <person name="Specht M."/>
            <person name="Roy A.S."/>
            <person name="Kraemer L."/>
            <person name="Andreson R."/>
            <person name="Gutowska M.A."/>
            <person name="Wolf J."/>
            <person name="Bergner S.V."/>
            <person name="Schilhabel M.B."/>
            <person name="Klostermeier U.C."/>
            <person name="Beiko R.G."/>
            <person name="Rosenstiel P."/>
            <person name="Hippler M."/>
            <person name="Laroche J."/>
        </authorList>
    </citation>
    <scope>NUCLEOTIDE SEQUENCE [LARGE SCALE GENOMIC DNA]</scope>
    <source>
        <strain evidence="12 13">CCMP1005</strain>
    </source>
</reference>
<feature type="non-terminal residue" evidence="12">
    <location>
        <position position="1"/>
    </location>
</feature>
<dbReference type="GO" id="GO:0005315">
    <property type="term" value="F:phosphate transmembrane transporter activity"/>
    <property type="evidence" value="ECO:0007669"/>
    <property type="project" value="InterPro"/>
</dbReference>
<accession>K0SIV9</accession>
<organism evidence="12 13">
    <name type="scientific">Thalassiosira oceanica</name>
    <name type="common">Marine diatom</name>
    <dbReference type="NCBI Taxonomy" id="159749"/>
    <lineage>
        <taxon>Eukaryota</taxon>
        <taxon>Sar</taxon>
        <taxon>Stramenopiles</taxon>
        <taxon>Ochrophyta</taxon>
        <taxon>Bacillariophyta</taxon>
        <taxon>Coscinodiscophyceae</taxon>
        <taxon>Thalassiosirophycidae</taxon>
        <taxon>Thalassiosirales</taxon>
        <taxon>Thalassiosiraceae</taxon>
        <taxon>Thalassiosira</taxon>
    </lineage>
</organism>
<name>K0SIV9_THAOC</name>
<dbReference type="InterPro" id="IPR023395">
    <property type="entry name" value="MCP_dom_sf"/>
</dbReference>
<evidence type="ECO:0000313" key="13">
    <source>
        <dbReference type="Proteomes" id="UP000266841"/>
    </source>
</evidence>
<evidence type="ECO:0000256" key="11">
    <source>
        <dbReference type="RuleBase" id="RU000488"/>
    </source>
</evidence>
<dbReference type="EMBL" id="AGNL01020539">
    <property type="protein sequence ID" value="EJK60961.1"/>
    <property type="molecule type" value="Genomic_DNA"/>
</dbReference>
<comment type="subcellular location">
    <subcellularLocation>
        <location evidence="1">Mitochondrion inner membrane</location>
        <topology evidence="1">Multi-pass membrane protein</topology>
    </subcellularLocation>
</comment>
<evidence type="ECO:0000256" key="1">
    <source>
        <dbReference type="ARBA" id="ARBA00004448"/>
    </source>
</evidence>
<evidence type="ECO:0000256" key="8">
    <source>
        <dbReference type="ARBA" id="ARBA00023128"/>
    </source>
</evidence>
<dbReference type="Gene3D" id="1.50.40.10">
    <property type="entry name" value="Mitochondrial carrier domain"/>
    <property type="match status" value="1"/>
</dbReference>
<dbReference type="Proteomes" id="UP000266841">
    <property type="component" value="Unassembled WGS sequence"/>
</dbReference>
<proteinExistence type="inferred from homology"/>
<evidence type="ECO:0000256" key="10">
    <source>
        <dbReference type="PROSITE-ProRule" id="PRU00282"/>
    </source>
</evidence>
<dbReference type="AlphaFoldDB" id="K0SIV9"/>
<evidence type="ECO:0000256" key="2">
    <source>
        <dbReference type="ARBA" id="ARBA00006375"/>
    </source>
</evidence>
<evidence type="ECO:0000256" key="3">
    <source>
        <dbReference type="ARBA" id="ARBA00022448"/>
    </source>
</evidence>
<evidence type="ECO:0000313" key="12">
    <source>
        <dbReference type="EMBL" id="EJK60961.1"/>
    </source>
</evidence>
<dbReference type="InterPro" id="IPR044677">
    <property type="entry name" value="SLC25A3/Pic2/Mir1-like"/>
</dbReference>
<evidence type="ECO:0000256" key="5">
    <source>
        <dbReference type="ARBA" id="ARBA00022737"/>
    </source>
</evidence>
<comment type="similarity">
    <text evidence="2 11">Belongs to the mitochondrial carrier (TC 2.A.29) family.</text>
</comment>
<dbReference type="Pfam" id="PF00153">
    <property type="entry name" value="Mito_carr"/>
    <property type="match status" value="1"/>
</dbReference>
<dbReference type="PANTHER" id="PTHR45671:SF12">
    <property type="entry name" value="MITOCHONDRIAL PHOSPHATE CARRIER PROTEIN"/>
    <property type="match status" value="1"/>
</dbReference>
<keyword evidence="8" id="KW-0496">Mitochondrion</keyword>
<evidence type="ECO:0000256" key="4">
    <source>
        <dbReference type="ARBA" id="ARBA00022692"/>
    </source>
</evidence>
<keyword evidence="13" id="KW-1185">Reference proteome</keyword>
<keyword evidence="4 10" id="KW-0812">Transmembrane</keyword>
<dbReference type="SUPFAM" id="SSF103506">
    <property type="entry name" value="Mitochondrial carrier"/>
    <property type="match status" value="1"/>
</dbReference>
<keyword evidence="3 11" id="KW-0813">Transport</keyword>
<feature type="repeat" description="Solcar" evidence="10">
    <location>
        <begin position="1"/>
        <end position="61"/>
    </location>
</feature>
<keyword evidence="6" id="KW-0999">Mitochondrion inner membrane</keyword>
<sequence length="61" mass="5985">GSAAGGICCSITHGASCPVDVVKTRVQLDPVKYNSGLIGGMRTIIAEEGAGALATGLGALR</sequence>
<protein>
    <submittedName>
        <fullName evidence="12">Uncharacterized protein</fullName>
    </submittedName>
</protein>
<evidence type="ECO:0000256" key="6">
    <source>
        <dbReference type="ARBA" id="ARBA00022792"/>
    </source>
</evidence>
<keyword evidence="7" id="KW-1133">Transmembrane helix</keyword>
<dbReference type="eggNOG" id="KOG0767">
    <property type="taxonomic scope" value="Eukaryota"/>
</dbReference>